<comment type="subunit">
    <text evidence="3">Homotetramer.</text>
</comment>
<dbReference type="SFLD" id="SFLDG01136">
    <property type="entry name" value="C1.6:_Phosphoserine_Phosphatas"/>
    <property type="match status" value="1"/>
</dbReference>
<dbReference type="EMBL" id="FOUU01000010">
    <property type="protein sequence ID" value="SFN01156.1"/>
    <property type="molecule type" value="Genomic_DNA"/>
</dbReference>
<dbReference type="SFLD" id="SFLDG01138">
    <property type="entry name" value="C1.6.2:_Deoxy-d-mannose-octulo"/>
    <property type="match status" value="1"/>
</dbReference>
<dbReference type="NCBIfam" id="TIGR01670">
    <property type="entry name" value="KdsC-phosphatas"/>
    <property type="match status" value="1"/>
</dbReference>
<gene>
    <name evidence="8" type="ORF">SAMN05660836_02309</name>
</gene>
<dbReference type="OrthoDB" id="9805604at2"/>
<dbReference type="Proteomes" id="UP000199611">
    <property type="component" value="Unassembled WGS sequence"/>
</dbReference>
<dbReference type="InterPro" id="IPR050793">
    <property type="entry name" value="CMP-NeuNAc_synthase"/>
</dbReference>
<evidence type="ECO:0000313" key="9">
    <source>
        <dbReference type="Proteomes" id="UP000199611"/>
    </source>
</evidence>
<dbReference type="SFLD" id="SFLDS00003">
    <property type="entry name" value="Haloacid_Dehalogenase"/>
    <property type="match status" value="1"/>
</dbReference>
<evidence type="ECO:0000256" key="6">
    <source>
        <dbReference type="ARBA" id="ARBA00022842"/>
    </source>
</evidence>
<feature type="binding site" evidence="7">
    <location>
        <position position="126"/>
    </location>
    <ligand>
        <name>Mg(2+)</name>
        <dbReference type="ChEBI" id="CHEBI:18420"/>
    </ligand>
</feature>
<dbReference type="AlphaFoldDB" id="A0A1I4VJC7"/>
<dbReference type="PANTHER" id="PTHR21485">
    <property type="entry name" value="HAD SUPERFAMILY MEMBERS CMAS AND KDSC"/>
    <property type="match status" value="1"/>
</dbReference>
<sequence length="198" mass="22544">MTPRDYLQELVSNYGLNIGQIDRIKRIRLMLFDVDGVLTDGKIIYLDNGVEMKMFDVQDGHGMKLLIRAGIEVGLITGRYCRTVERRAEEIGIKHVYQNAKIKLEALEQILARTGLKEQEVGYMGDDLIDIPVMKRVGWAVTVPNANIHVFPYAHHITRKSGGNGACREVCEILLKTKNFWSTVTERYFGDPGDFRTQ</sequence>
<keyword evidence="6 7" id="KW-0460">Magnesium</keyword>
<dbReference type="CDD" id="cd01630">
    <property type="entry name" value="HAD_KDO-like"/>
    <property type="match status" value="1"/>
</dbReference>
<dbReference type="Gene3D" id="3.40.50.1000">
    <property type="entry name" value="HAD superfamily/HAD-like"/>
    <property type="match status" value="1"/>
</dbReference>
<evidence type="ECO:0000256" key="5">
    <source>
        <dbReference type="ARBA" id="ARBA00022801"/>
    </source>
</evidence>
<reference evidence="8 9" key="1">
    <citation type="submission" date="2016-10" db="EMBL/GenBank/DDBJ databases">
        <authorList>
            <person name="de Groot N.N."/>
        </authorList>
    </citation>
    <scope>NUCLEOTIDE SEQUENCE [LARGE SCALE GENOMIC DNA]</scope>
    <source>
        <strain evidence="8 9">DSM 9990</strain>
    </source>
</reference>
<dbReference type="InterPro" id="IPR036412">
    <property type="entry name" value="HAD-like_sf"/>
</dbReference>
<evidence type="ECO:0000256" key="1">
    <source>
        <dbReference type="ARBA" id="ARBA00001946"/>
    </source>
</evidence>
<dbReference type="GO" id="GO:0016788">
    <property type="term" value="F:hydrolase activity, acting on ester bonds"/>
    <property type="evidence" value="ECO:0007669"/>
    <property type="project" value="InterPro"/>
</dbReference>
<evidence type="ECO:0000313" key="8">
    <source>
        <dbReference type="EMBL" id="SFN01156.1"/>
    </source>
</evidence>
<comment type="cofactor">
    <cofactor evidence="1 7">
        <name>Mg(2+)</name>
        <dbReference type="ChEBI" id="CHEBI:18420"/>
    </cofactor>
</comment>
<dbReference type="SUPFAM" id="SSF56784">
    <property type="entry name" value="HAD-like"/>
    <property type="match status" value="1"/>
</dbReference>
<dbReference type="PANTHER" id="PTHR21485:SF3">
    <property type="entry name" value="N-ACYLNEURAMINATE CYTIDYLYLTRANSFERASE"/>
    <property type="match status" value="1"/>
</dbReference>
<dbReference type="InterPro" id="IPR010023">
    <property type="entry name" value="KdsC_fam"/>
</dbReference>
<dbReference type="InterPro" id="IPR023214">
    <property type="entry name" value="HAD_sf"/>
</dbReference>
<dbReference type="RefSeq" id="WP_093395949.1">
    <property type="nucleotide sequence ID" value="NZ_FOUU01000010.1"/>
</dbReference>
<feature type="binding site" evidence="7">
    <location>
        <position position="35"/>
    </location>
    <ligand>
        <name>substrate</name>
    </ligand>
</feature>
<dbReference type="FunFam" id="3.40.50.1000:FF:000029">
    <property type="entry name" value="3-deoxy-D-manno-octulosonate 8-phosphate phosphatase KdsC"/>
    <property type="match status" value="1"/>
</dbReference>
<dbReference type="GO" id="GO:0046872">
    <property type="term" value="F:metal ion binding"/>
    <property type="evidence" value="ECO:0007669"/>
    <property type="project" value="UniProtKB-KW"/>
</dbReference>
<organism evidence="8 9">
    <name type="scientific">Thermodesulforhabdus norvegica</name>
    <dbReference type="NCBI Taxonomy" id="39841"/>
    <lineage>
        <taxon>Bacteria</taxon>
        <taxon>Pseudomonadati</taxon>
        <taxon>Thermodesulfobacteriota</taxon>
        <taxon>Syntrophobacteria</taxon>
        <taxon>Syntrophobacterales</taxon>
        <taxon>Thermodesulforhabdaceae</taxon>
        <taxon>Thermodesulforhabdus</taxon>
    </lineage>
</organism>
<evidence type="ECO:0000256" key="2">
    <source>
        <dbReference type="ARBA" id="ARBA00005893"/>
    </source>
</evidence>
<name>A0A1I4VJC7_9BACT</name>
<keyword evidence="4 7" id="KW-0479">Metal-binding</keyword>
<dbReference type="STRING" id="39841.SAMN05660836_02309"/>
<dbReference type="Pfam" id="PF08282">
    <property type="entry name" value="Hydrolase_3"/>
    <property type="match status" value="1"/>
</dbReference>
<keyword evidence="5" id="KW-0378">Hydrolase</keyword>
<keyword evidence="9" id="KW-1185">Reference proteome</keyword>
<evidence type="ECO:0000256" key="4">
    <source>
        <dbReference type="ARBA" id="ARBA00022723"/>
    </source>
</evidence>
<protein>
    <submittedName>
        <fullName evidence="8">3-deoxy-D-manno-octulosonate 8-phosphate phosphatase (KDO 8-P phosphatase)</fullName>
    </submittedName>
</protein>
<accession>A0A1I4VJC7</accession>
<proteinExistence type="inferred from homology"/>
<dbReference type="GO" id="GO:0008781">
    <property type="term" value="F:N-acylneuraminate cytidylyltransferase activity"/>
    <property type="evidence" value="ECO:0007669"/>
    <property type="project" value="TreeGrafter"/>
</dbReference>
<evidence type="ECO:0000256" key="3">
    <source>
        <dbReference type="ARBA" id="ARBA00011881"/>
    </source>
</evidence>
<evidence type="ECO:0000256" key="7">
    <source>
        <dbReference type="PIRSR" id="PIRSR006118-2"/>
    </source>
</evidence>
<feature type="binding site" evidence="7">
    <location>
        <position position="33"/>
    </location>
    <ligand>
        <name>Mg(2+)</name>
        <dbReference type="ChEBI" id="CHEBI:18420"/>
    </ligand>
</feature>
<comment type="similarity">
    <text evidence="2">Belongs to the KdsC family.</text>
</comment>
<dbReference type="PIRSF" id="PIRSF006118">
    <property type="entry name" value="KDO8-P_Ptase"/>
    <property type="match status" value="1"/>
</dbReference>